<comment type="similarity">
    <text evidence="6">Belongs to the NAD kinase family.</text>
</comment>
<dbReference type="EC" id="2.7.1.23" evidence="6"/>
<evidence type="ECO:0000256" key="2">
    <source>
        <dbReference type="ARBA" id="ARBA00022777"/>
    </source>
</evidence>
<dbReference type="PANTHER" id="PTHR20275:SF0">
    <property type="entry name" value="NAD KINASE"/>
    <property type="match status" value="1"/>
</dbReference>
<feature type="compositionally biased region" description="Polar residues" evidence="7">
    <location>
        <begin position="251"/>
        <end position="267"/>
    </location>
</feature>
<dbReference type="OrthoDB" id="9774737at2"/>
<dbReference type="GO" id="GO:0005524">
    <property type="term" value="F:ATP binding"/>
    <property type="evidence" value="ECO:0007669"/>
    <property type="project" value="UniProtKB-KW"/>
</dbReference>
<feature type="binding site" evidence="6">
    <location>
        <position position="470"/>
    </location>
    <ligand>
        <name>NAD(+)</name>
        <dbReference type="ChEBI" id="CHEBI:57540"/>
    </ligand>
</feature>
<feature type="binding site" evidence="6">
    <location>
        <begin position="414"/>
        <end position="419"/>
    </location>
    <ligand>
        <name>NAD(+)</name>
        <dbReference type="ChEBI" id="CHEBI:57540"/>
    </ligand>
</feature>
<reference evidence="8 9" key="1">
    <citation type="submission" date="2018-06" db="EMBL/GenBank/DDBJ databases">
        <authorList>
            <consortium name="Pathogen Informatics"/>
            <person name="Doyle S."/>
        </authorList>
    </citation>
    <scope>NUCLEOTIDE SEQUENCE [LARGE SCALE GENOMIC DNA]</scope>
    <source>
        <strain evidence="8 9">NCTC12410</strain>
    </source>
</reference>
<comment type="catalytic activity">
    <reaction evidence="5 6">
        <text>NAD(+) + ATP = ADP + NADP(+) + H(+)</text>
        <dbReference type="Rhea" id="RHEA:18629"/>
        <dbReference type="ChEBI" id="CHEBI:15378"/>
        <dbReference type="ChEBI" id="CHEBI:30616"/>
        <dbReference type="ChEBI" id="CHEBI:57540"/>
        <dbReference type="ChEBI" id="CHEBI:58349"/>
        <dbReference type="ChEBI" id="CHEBI:456216"/>
        <dbReference type="EC" id="2.7.1.23"/>
    </reaction>
</comment>
<proteinExistence type="inferred from homology"/>
<dbReference type="GO" id="GO:0019674">
    <property type="term" value="P:NAD+ metabolic process"/>
    <property type="evidence" value="ECO:0007669"/>
    <property type="project" value="InterPro"/>
</dbReference>
<accession>A0A377J294</accession>
<dbReference type="GO" id="GO:0006741">
    <property type="term" value="P:NADP+ biosynthetic process"/>
    <property type="evidence" value="ECO:0007669"/>
    <property type="project" value="UniProtKB-UniRule"/>
</dbReference>
<dbReference type="InterPro" id="IPR002504">
    <property type="entry name" value="NADK"/>
</dbReference>
<dbReference type="RefSeq" id="WP_115010934.1">
    <property type="nucleotide sequence ID" value="NZ_UGHV01000001.1"/>
</dbReference>
<feature type="active site" description="Proton acceptor" evidence="6">
    <location>
        <position position="73"/>
    </location>
</feature>
<dbReference type="GO" id="GO:0005737">
    <property type="term" value="C:cytoplasm"/>
    <property type="evidence" value="ECO:0007669"/>
    <property type="project" value="UniProtKB-SubCell"/>
</dbReference>
<feature type="binding site" evidence="6">
    <location>
        <begin position="373"/>
        <end position="374"/>
    </location>
    <ligand>
        <name>NAD(+)</name>
        <dbReference type="ChEBI" id="CHEBI:57540"/>
    </ligand>
</feature>
<evidence type="ECO:0000313" key="8">
    <source>
        <dbReference type="EMBL" id="STO96607.1"/>
    </source>
</evidence>
<evidence type="ECO:0000256" key="3">
    <source>
        <dbReference type="ARBA" id="ARBA00022857"/>
    </source>
</evidence>
<comment type="subcellular location">
    <subcellularLocation>
        <location evidence="6">Cytoplasm</location>
    </subcellularLocation>
</comment>
<keyword evidence="6" id="KW-0547">Nucleotide-binding</keyword>
<dbReference type="Gene3D" id="2.60.200.30">
    <property type="entry name" value="Probable inorganic polyphosphate/atp-NAD kinase, domain 2"/>
    <property type="match status" value="1"/>
</dbReference>
<dbReference type="InterPro" id="IPR017438">
    <property type="entry name" value="ATP-NAD_kinase_N"/>
</dbReference>
<organism evidence="8 9">
    <name type="scientific">Helicobacter canis</name>
    <dbReference type="NCBI Taxonomy" id="29419"/>
    <lineage>
        <taxon>Bacteria</taxon>
        <taxon>Pseudomonadati</taxon>
        <taxon>Campylobacterota</taxon>
        <taxon>Epsilonproteobacteria</taxon>
        <taxon>Campylobacterales</taxon>
        <taxon>Helicobacteraceae</taxon>
        <taxon>Helicobacter</taxon>
    </lineage>
</organism>
<dbReference type="EMBL" id="UGHV01000001">
    <property type="protein sequence ID" value="STO96607.1"/>
    <property type="molecule type" value="Genomic_DNA"/>
</dbReference>
<comment type="function">
    <text evidence="6">Involved in the regulation of the intracellular balance of NAD and NADP, and is a key enzyme in the biosynthesis of NADP. Catalyzes specifically the phosphorylation on 2'-hydroxyl of the adenosine moiety of NAD to yield NADP.</text>
</comment>
<feature type="region of interest" description="Disordered" evidence="7">
    <location>
        <begin position="210"/>
        <end position="365"/>
    </location>
</feature>
<keyword evidence="2 6" id="KW-0418">Kinase</keyword>
<feature type="compositionally biased region" description="Low complexity" evidence="7">
    <location>
        <begin position="226"/>
        <end position="238"/>
    </location>
</feature>
<dbReference type="Pfam" id="PF20143">
    <property type="entry name" value="NAD_kinase_C"/>
    <property type="match status" value="1"/>
</dbReference>
<dbReference type="InterPro" id="IPR017437">
    <property type="entry name" value="ATP-NAD_kinase_PpnK-typ_C"/>
</dbReference>
<evidence type="ECO:0000313" key="9">
    <source>
        <dbReference type="Proteomes" id="UP000254841"/>
    </source>
</evidence>
<feature type="binding site" evidence="6">
    <location>
        <begin position="73"/>
        <end position="74"/>
    </location>
    <ligand>
        <name>NAD(+)</name>
        <dbReference type="ChEBI" id="CHEBI:57540"/>
    </ligand>
</feature>
<keyword evidence="4 6" id="KW-0520">NAD</keyword>
<keyword evidence="6" id="KW-0067">ATP-binding</keyword>
<dbReference type="HAMAP" id="MF_00361">
    <property type="entry name" value="NAD_kinase"/>
    <property type="match status" value="1"/>
</dbReference>
<dbReference type="Gene3D" id="3.40.50.10330">
    <property type="entry name" value="Probable inorganic polyphosphate/atp-NAD kinase, domain 1"/>
    <property type="match status" value="1"/>
</dbReference>
<dbReference type="GO" id="GO:0003951">
    <property type="term" value="F:NAD+ kinase activity"/>
    <property type="evidence" value="ECO:0007669"/>
    <property type="project" value="UniProtKB-UniRule"/>
</dbReference>
<feature type="compositionally biased region" description="Polar residues" evidence="7">
    <location>
        <begin position="283"/>
        <end position="298"/>
    </location>
</feature>
<evidence type="ECO:0000256" key="6">
    <source>
        <dbReference type="HAMAP-Rule" id="MF_00361"/>
    </source>
</evidence>
<feature type="binding site" evidence="6">
    <location>
        <position position="403"/>
    </location>
    <ligand>
        <name>NAD(+)</name>
        <dbReference type="ChEBI" id="CHEBI:57540"/>
    </ligand>
</feature>
<feature type="binding site" evidence="6">
    <location>
        <position position="401"/>
    </location>
    <ligand>
        <name>NAD(+)</name>
        <dbReference type="ChEBI" id="CHEBI:57540"/>
    </ligand>
</feature>
<feature type="compositionally biased region" description="Basic and acidic residues" evidence="7">
    <location>
        <begin position="268"/>
        <end position="279"/>
    </location>
</feature>
<evidence type="ECO:0000256" key="1">
    <source>
        <dbReference type="ARBA" id="ARBA00022679"/>
    </source>
</evidence>
<dbReference type="GO" id="GO:0051287">
    <property type="term" value="F:NAD binding"/>
    <property type="evidence" value="ECO:0007669"/>
    <property type="project" value="UniProtKB-ARBA"/>
</dbReference>
<dbReference type="PANTHER" id="PTHR20275">
    <property type="entry name" value="NAD KINASE"/>
    <property type="match status" value="1"/>
</dbReference>
<gene>
    <name evidence="8" type="primary">ppnK</name>
    <name evidence="6" type="synonym">nadK</name>
    <name evidence="8" type="ORF">NCTC12410_00421</name>
</gene>
<dbReference type="GO" id="GO:0046872">
    <property type="term" value="F:metal ion binding"/>
    <property type="evidence" value="ECO:0007669"/>
    <property type="project" value="UniProtKB-UniRule"/>
</dbReference>
<name>A0A377J294_9HELI</name>
<dbReference type="SUPFAM" id="SSF111331">
    <property type="entry name" value="NAD kinase/diacylglycerol kinase-like"/>
    <property type="match status" value="2"/>
</dbReference>
<dbReference type="Proteomes" id="UP000254841">
    <property type="component" value="Unassembled WGS sequence"/>
</dbReference>
<keyword evidence="1 6" id="KW-0808">Transferase</keyword>
<evidence type="ECO:0000256" key="7">
    <source>
        <dbReference type="SAM" id="MobiDB-lite"/>
    </source>
</evidence>
<dbReference type="AlphaFoldDB" id="A0A377J294"/>
<comment type="cofactor">
    <cofactor evidence="6">
        <name>a divalent metal cation</name>
        <dbReference type="ChEBI" id="CHEBI:60240"/>
    </cofactor>
</comment>
<evidence type="ECO:0000256" key="5">
    <source>
        <dbReference type="ARBA" id="ARBA00047925"/>
    </source>
</evidence>
<keyword evidence="3 6" id="KW-0521">NADP</keyword>
<feature type="compositionally biased region" description="Basic and acidic residues" evidence="7">
    <location>
        <begin position="343"/>
        <end position="358"/>
    </location>
</feature>
<comment type="caution">
    <text evidence="6">Lacks conserved residue(s) required for the propagation of feature annotation.</text>
</comment>
<keyword evidence="6" id="KW-0963">Cytoplasm</keyword>
<evidence type="ECO:0000256" key="4">
    <source>
        <dbReference type="ARBA" id="ARBA00023027"/>
    </source>
</evidence>
<protein>
    <recommendedName>
        <fullName evidence="6">NAD kinase</fullName>
        <ecNumber evidence="6">2.7.1.23</ecNumber>
    </recommendedName>
    <alternativeName>
        <fullName evidence="6">ATP-dependent NAD kinase</fullName>
    </alternativeName>
</protein>
<dbReference type="InterPro" id="IPR016064">
    <property type="entry name" value="NAD/diacylglycerol_kinase_sf"/>
</dbReference>
<sequence length="514" mass="56159">MPQPIEKIALIVRPESPELASACNEVIAVFERFGVEVCVLESSVASLGLDPRLACKESELGQRAQALVSLGGDGTLISAVRKSLGLDLPVLGINMGRLGFLTAIKPSELEEFVPLLKGGEYVLDLHYLLQGSLEKSALRDKSWISSPRLCDSHSRLISARGSKTSEAVQGEAAAGFFSKSHDFSSQILESTFESPTAIPRILEEDQALCEKSAENKNQPQSEKVDSSSAHFSQAHSQFLSSRADEPLFPSSRASETSVAIHNTNLESSFEKSQKMDCHADLQSARNDSKTAQNLNDSQAEGKVDSRKAANVGEQPKDSRILEIESGLFEPRKEIRLGRLSTPRGDEIHDSSPKAESTSKKPTPNTHSPFYVLNEILITKKAISGMTKIYATINNEHFHTYRADGLIIATPTGSSAYNISAGGSLVHPQCRVILLTPVCAHSLTQRPMIVSDDFCLHFSVEEDSVIMLDGQDRIDFRKGDTLIVRGSFPIQLIQHPKRSYFAVLEEKFGLGGKQI</sequence>
<dbReference type="Pfam" id="PF01513">
    <property type="entry name" value="NAD_kinase"/>
    <property type="match status" value="1"/>
</dbReference>